<keyword evidence="5 7" id="KW-0472">Membrane</keyword>
<feature type="compositionally biased region" description="Basic residues" evidence="6">
    <location>
        <begin position="90"/>
        <end position="104"/>
    </location>
</feature>
<evidence type="ECO:0000256" key="7">
    <source>
        <dbReference type="SAM" id="Phobius"/>
    </source>
</evidence>
<feature type="domain" description="DUF4097" evidence="9">
    <location>
        <begin position="189"/>
        <end position="337"/>
    </location>
</feature>
<name>A0A378MDK6_LISGR</name>
<keyword evidence="2" id="KW-1003">Cell membrane</keyword>
<feature type="region of interest" description="Disordered" evidence="6">
    <location>
        <begin position="90"/>
        <end position="123"/>
    </location>
</feature>
<dbReference type="EMBL" id="UGPG01000001">
    <property type="protein sequence ID" value="STY44381.1"/>
    <property type="molecule type" value="Genomic_DNA"/>
</dbReference>
<dbReference type="GO" id="GO:0005886">
    <property type="term" value="C:plasma membrane"/>
    <property type="evidence" value="ECO:0007669"/>
    <property type="project" value="UniProtKB-SubCell"/>
</dbReference>
<protein>
    <submittedName>
        <fullName evidence="10">Phage shock protein C</fullName>
    </submittedName>
</protein>
<feature type="domain" description="Phage shock protein PspC N-terminal" evidence="8">
    <location>
        <begin position="3"/>
        <end position="63"/>
    </location>
</feature>
<gene>
    <name evidence="10" type="ORF">NCTC10815_01723</name>
</gene>
<organism evidence="10 11">
    <name type="scientific">Listeria grayi</name>
    <name type="common">Listeria murrayi</name>
    <dbReference type="NCBI Taxonomy" id="1641"/>
    <lineage>
        <taxon>Bacteria</taxon>
        <taxon>Bacillati</taxon>
        <taxon>Bacillota</taxon>
        <taxon>Bacilli</taxon>
        <taxon>Bacillales</taxon>
        <taxon>Listeriaceae</taxon>
        <taxon>Listeria</taxon>
    </lineage>
</organism>
<reference evidence="10 11" key="1">
    <citation type="submission" date="2018-06" db="EMBL/GenBank/DDBJ databases">
        <authorList>
            <consortium name="Pathogen Informatics"/>
            <person name="Doyle S."/>
        </authorList>
    </citation>
    <scope>NUCLEOTIDE SEQUENCE [LARGE SCALE GENOMIC DNA]</scope>
    <source>
        <strain evidence="11">NCTC 10815</strain>
    </source>
</reference>
<dbReference type="AlphaFoldDB" id="A0A378MDK6"/>
<evidence type="ECO:0000259" key="8">
    <source>
        <dbReference type="Pfam" id="PF04024"/>
    </source>
</evidence>
<feature type="compositionally biased region" description="Polar residues" evidence="6">
    <location>
        <begin position="105"/>
        <end position="122"/>
    </location>
</feature>
<dbReference type="PIRSF" id="PIRSF012569">
    <property type="entry name" value="UCP012569"/>
    <property type="match status" value="1"/>
</dbReference>
<evidence type="ECO:0000313" key="11">
    <source>
        <dbReference type="Proteomes" id="UP000254879"/>
    </source>
</evidence>
<dbReference type="Proteomes" id="UP000254879">
    <property type="component" value="Unassembled WGS sequence"/>
</dbReference>
<evidence type="ECO:0000313" key="10">
    <source>
        <dbReference type="EMBL" id="STY44381.1"/>
    </source>
</evidence>
<keyword evidence="3 7" id="KW-0812">Transmembrane</keyword>
<dbReference type="InterPro" id="IPR025164">
    <property type="entry name" value="Toastrack_DUF4097"/>
</dbReference>
<proteinExistence type="predicted"/>
<dbReference type="Pfam" id="PF13349">
    <property type="entry name" value="DUF4097"/>
    <property type="match status" value="1"/>
</dbReference>
<dbReference type="InterPro" id="IPR052027">
    <property type="entry name" value="PspC"/>
</dbReference>
<evidence type="ECO:0000256" key="6">
    <source>
        <dbReference type="SAM" id="MobiDB-lite"/>
    </source>
</evidence>
<dbReference type="InterPro" id="IPR007168">
    <property type="entry name" value="Phageshock_PspC_N"/>
</dbReference>
<feature type="transmembrane region" description="Helical" evidence="7">
    <location>
        <begin position="34"/>
        <end position="60"/>
    </location>
</feature>
<dbReference type="Pfam" id="PF04024">
    <property type="entry name" value="PspC"/>
    <property type="match status" value="1"/>
</dbReference>
<evidence type="ECO:0000256" key="4">
    <source>
        <dbReference type="ARBA" id="ARBA00022989"/>
    </source>
</evidence>
<evidence type="ECO:0000259" key="9">
    <source>
        <dbReference type="Pfam" id="PF13349"/>
    </source>
</evidence>
<evidence type="ECO:0000256" key="5">
    <source>
        <dbReference type="ARBA" id="ARBA00023136"/>
    </source>
</evidence>
<sequence length="398" mass="45411">MEKKLQRSRVDRKIGGVLGGLGEYIGIDSTILRIIYVAITIFTMKSGLPILVYIIALFIIPSEKVTMEDVRERQAQKIADRYDRINRRIDRKRSGYSHHRHPRHSTAQGNHHAQKRTATSRPHFSKEFPFPEATFTNLILRVSHGDVVVRTWEKEEAKLRVLLSTQDNGGPVRHLSEEKMWDYFFSNTMLDISPDTLLFESKKDILKTDMVLTIPKRLYEQIKIQILNGKLRFDDVETDDIILKLRNGELRSRGVSGKFLNAELTEGEVYVQNCRVENVDISTRKGDITIQGNALTTAARTEQGDIDFILENDLASSVDLKAPNGDIRIQVPDSWNVDGSLHTKKEKIYFDLKNAKIWDNSEDTVVFTQNAEEISTSTLEAKVGKGIIKLSETKERSV</sequence>
<evidence type="ECO:0000256" key="1">
    <source>
        <dbReference type="ARBA" id="ARBA00004162"/>
    </source>
</evidence>
<evidence type="ECO:0000256" key="2">
    <source>
        <dbReference type="ARBA" id="ARBA00022475"/>
    </source>
</evidence>
<dbReference type="InterPro" id="IPR016599">
    <property type="entry name" value="UCP012569"/>
</dbReference>
<keyword evidence="4 7" id="KW-1133">Transmembrane helix</keyword>
<evidence type="ECO:0000256" key="3">
    <source>
        <dbReference type="ARBA" id="ARBA00022692"/>
    </source>
</evidence>
<dbReference type="PANTHER" id="PTHR33885">
    <property type="entry name" value="PHAGE SHOCK PROTEIN C"/>
    <property type="match status" value="1"/>
</dbReference>
<dbReference type="RefSeq" id="WP_003758929.1">
    <property type="nucleotide sequence ID" value="NZ_CABKNG010000002.1"/>
</dbReference>
<accession>A0A378MDK6</accession>
<comment type="subcellular location">
    <subcellularLocation>
        <location evidence="1">Cell membrane</location>
        <topology evidence="1">Single-pass membrane protein</topology>
    </subcellularLocation>
</comment>
<dbReference type="PANTHER" id="PTHR33885:SF3">
    <property type="entry name" value="PHAGE SHOCK PROTEIN C"/>
    <property type="match status" value="1"/>
</dbReference>